<name>A0A6P0UMY1_9FLAO</name>
<evidence type="ECO:0000256" key="17">
    <source>
        <dbReference type="ARBA" id="ARBA00023264"/>
    </source>
</evidence>
<keyword evidence="12 18" id="KW-0548">Nucleotidyltransferase</keyword>
<dbReference type="GO" id="GO:0005886">
    <property type="term" value="C:plasma membrane"/>
    <property type="evidence" value="ECO:0007669"/>
    <property type="project" value="UniProtKB-SubCell"/>
</dbReference>
<comment type="subcellular location">
    <subcellularLocation>
        <location evidence="2">Cell membrane</location>
        <topology evidence="2">Multi-pass membrane protein</topology>
    </subcellularLocation>
</comment>
<dbReference type="UniPathway" id="UPA00557">
    <property type="reaction ID" value="UER00614"/>
</dbReference>
<accession>A0A6P0UMY1</accession>
<evidence type="ECO:0000256" key="2">
    <source>
        <dbReference type="ARBA" id="ARBA00004651"/>
    </source>
</evidence>
<gene>
    <name evidence="20" type="ORF">GWK08_02835</name>
</gene>
<keyword evidence="8" id="KW-1003">Cell membrane</keyword>
<evidence type="ECO:0000256" key="1">
    <source>
        <dbReference type="ARBA" id="ARBA00001698"/>
    </source>
</evidence>
<feature type="transmembrane region" description="Helical" evidence="19">
    <location>
        <begin position="175"/>
        <end position="193"/>
    </location>
</feature>
<comment type="similarity">
    <text evidence="5 18">Belongs to the CDS family.</text>
</comment>
<dbReference type="GO" id="GO:0016024">
    <property type="term" value="P:CDP-diacylglycerol biosynthetic process"/>
    <property type="evidence" value="ECO:0007669"/>
    <property type="project" value="UniProtKB-UniPathway"/>
</dbReference>
<evidence type="ECO:0000256" key="13">
    <source>
        <dbReference type="ARBA" id="ARBA00022989"/>
    </source>
</evidence>
<proteinExistence type="inferred from homology"/>
<keyword evidence="9" id="KW-0444">Lipid biosynthesis</keyword>
<dbReference type="GO" id="GO:0004605">
    <property type="term" value="F:phosphatidate cytidylyltransferase activity"/>
    <property type="evidence" value="ECO:0007669"/>
    <property type="project" value="UniProtKB-EC"/>
</dbReference>
<evidence type="ECO:0000256" key="5">
    <source>
        <dbReference type="ARBA" id="ARBA00010185"/>
    </source>
</evidence>
<evidence type="ECO:0000256" key="3">
    <source>
        <dbReference type="ARBA" id="ARBA00005119"/>
    </source>
</evidence>
<evidence type="ECO:0000256" key="18">
    <source>
        <dbReference type="RuleBase" id="RU003938"/>
    </source>
</evidence>
<feature type="transmembrane region" description="Helical" evidence="19">
    <location>
        <begin position="53"/>
        <end position="70"/>
    </location>
</feature>
<keyword evidence="16" id="KW-0594">Phospholipid biosynthesis</keyword>
<evidence type="ECO:0000256" key="6">
    <source>
        <dbReference type="ARBA" id="ARBA00012487"/>
    </source>
</evidence>
<feature type="transmembrane region" description="Helical" evidence="19">
    <location>
        <begin position="12"/>
        <end position="41"/>
    </location>
</feature>
<feature type="transmembrane region" description="Helical" evidence="19">
    <location>
        <begin position="199"/>
        <end position="219"/>
    </location>
</feature>
<sequence>MRELLKRSITGILYVFLLLAAVFLSNDAFDFLFLIFGLVCLYEFKKIIKLSGYYIFIAFLIIWWLFIYLINESAIIRVFLVACCTVNIFLILRLFSNNDTKYNNTQKFIISLFYIGGGCIFLTMIPYLGNHFAKFLIMGIFIMIWVNDSFAYLVGKSIGKTKLYESVSPKKTVEGFVGGFVFALLAAFLLWKYDKDLELSEWLILAVIVVVTGSLGDLIESKFKRSAGIKDSGAILPGHGGLLDRLDSLIFAAPFAYLTLQIFNYVS</sequence>
<feature type="transmembrane region" description="Helical" evidence="19">
    <location>
        <begin position="135"/>
        <end position="154"/>
    </location>
</feature>
<comment type="caution">
    <text evidence="20">The sequence shown here is derived from an EMBL/GenBank/DDBJ whole genome shotgun (WGS) entry which is preliminary data.</text>
</comment>
<evidence type="ECO:0000256" key="16">
    <source>
        <dbReference type="ARBA" id="ARBA00023209"/>
    </source>
</evidence>
<reference evidence="20 21" key="1">
    <citation type="submission" date="2020-01" db="EMBL/GenBank/DDBJ databases">
        <title>Leptobacterium flavescens.</title>
        <authorList>
            <person name="Wang G."/>
        </authorList>
    </citation>
    <scope>NUCLEOTIDE SEQUENCE [LARGE SCALE GENOMIC DNA]</scope>
    <source>
        <strain evidence="20 21">KCTC 22160</strain>
    </source>
</reference>
<comment type="catalytic activity">
    <reaction evidence="1 18">
        <text>a 1,2-diacyl-sn-glycero-3-phosphate + CTP + H(+) = a CDP-1,2-diacyl-sn-glycerol + diphosphate</text>
        <dbReference type="Rhea" id="RHEA:16229"/>
        <dbReference type="ChEBI" id="CHEBI:15378"/>
        <dbReference type="ChEBI" id="CHEBI:33019"/>
        <dbReference type="ChEBI" id="CHEBI:37563"/>
        <dbReference type="ChEBI" id="CHEBI:58332"/>
        <dbReference type="ChEBI" id="CHEBI:58608"/>
        <dbReference type="EC" id="2.7.7.41"/>
    </reaction>
</comment>
<dbReference type="AlphaFoldDB" id="A0A6P0UMY1"/>
<evidence type="ECO:0000256" key="19">
    <source>
        <dbReference type="SAM" id="Phobius"/>
    </source>
</evidence>
<dbReference type="Proteomes" id="UP000468581">
    <property type="component" value="Unassembled WGS sequence"/>
</dbReference>
<evidence type="ECO:0000313" key="20">
    <source>
        <dbReference type="EMBL" id="NER12363.1"/>
    </source>
</evidence>
<evidence type="ECO:0000256" key="9">
    <source>
        <dbReference type="ARBA" id="ARBA00022516"/>
    </source>
</evidence>
<evidence type="ECO:0000256" key="10">
    <source>
        <dbReference type="ARBA" id="ARBA00022679"/>
    </source>
</evidence>
<keyword evidence="14" id="KW-0443">Lipid metabolism</keyword>
<keyword evidence="15 19" id="KW-0472">Membrane</keyword>
<evidence type="ECO:0000256" key="14">
    <source>
        <dbReference type="ARBA" id="ARBA00023098"/>
    </source>
</evidence>
<dbReference type="EC" id="2.7.7.41" evidence="6 18"/>
<organism evidence="20 21">
    <name type="scientific">Leptobacterium flavescens</name>
    <dbReference type="NCBI Taxonomy" id="472055"/>
    <lineage>
        <taxon>Bacteria</taxon>
        <taxon>Pseudomonadati</taxon>
        <taxon>Bacteroidota</taxon>
        <taxon>Flavobacteriia</taxon>
        <taxon>Flavobacteriales</taxon>
        <taxon>Flavobacteriaceae</taxon>
        <taxon>Leptobacterium</taxon>
    </lineage>
</organism>
<protein>
    <recommendedName>
        <fullName evidence="7 18">Phosphatidate cytidylyltransferase</fullName>
        <ecNumber evidence="6 18">2.7.7.41</ecNumber>
    </recommendedName>
</protein>
<dbReference type="PROSITE" id="PS01315">
    <property type="entry name" value="CDS"/>
    <property type="match status" value="1"/>
</dbReference>
<comment type="pathway">
    <text evidence="3 18">Phospholipid metabolism; CDP-diacylglycerol biosynthesis; CDP-diacylglycerol from sn-glycerol 3-phosphate: step 3/3.</text>
</comment>
<evidence type="ECO:0000256" key="11">
    <source>
        <dbReference type="ARBA" id="ARBA00022692"/>
    </source>
</evidence>
<dbReference type="Pfam" id="PF01148">
    <property type="entry name" value="CTP_transf_1"/>
    <property type="match status" value="1"/>
</dbReference>
<dbReference type="RefSeq" id="WP_163605389.1">
    <property type="nucleotide sequence ID" value="NZ_JAABOO010000001.1"/>
</dbReference>
<feature type="transmembrane region" description="Helical" evidence="19">
    <location>
        <begin position="76"/>
        <end position="96"/>
    </location>
</feature>
<dbReference type="PANTHER" id="PTHR46382:SF1">
    <property type="entry name" value="PHOSPHATIDATE CYTIDYLYLTRANSFERASE"/>
    <property type="match status" value="1"/>
</dbReference>
<dbReference type="InterPro" id="IPR000374">
    <property type="entry name" value="PC_trans"/>
</dbReference>
<evidence type="ECO:0000256" key="15">
    <source>
        <dbReference type="ARBA" id="ARBA00023136"/>
    </source>
</evidence>
<keyword evidence="17" id="KW-1208">Phospholipid metabolism</keyword>
<feature type="transmembrane region" description="Helical" evidence="19">
    <location>
        <begin position="108"/>
        <end position="129"/>
    </location>
</feature>
<evidence type="ECO:0000256" key="12">
    <source>
        <dbReference type="ARBA" id="ARBA00022695"/>
    </source>
</evidence>
<comment type="pathway">
    <text evidence="4">Lipid metabolism.</text>
</comment>
<evidence type="ECO:0000256" key="7">
    <source>
        <dbReference type="ARBA" id="ARBA00019373"/>
    </source>
</evidence>
<dbReference type="EMBL" id="JAABOO010000001">
    <property type="protein sequence ID" value="NER12363.1"/>
    <property type="molecule type" value="Genomic_DNA"/>
</dbReference>
<evidence type="ECO:0000256" key="8">
    <source>
        <dbReference type="ARBA" id="ARBA00022475"/>
    </source>
</evidence>
<keyword evidence="10 18" id="KW-0808">Transferase</keyword>
<dbReference type="PANTHER" id="PTHR46382">
    <property type="entry name" value="PHOSPHATIDATE CYTIDYLYLTRANSFERASE"/>
    <property type="match status" value="1"/>
</dbReference>
<keyword evidence="13 19" id="KW-1133">Transmembrane helix</keyword>
<evidence type="ECO:0000256" key="4">
    <source>
        <dbReference type="ARBA" id="ARBA00005189"/>
    </source>
</evidence>
<keyword evidence="11 18" id="KW-0812">Transmembrane</keyword>
<evidence type="ECO:0000313" key="21">
    <source>
        <dbReference type="Proteomes" id="UP000468581"/>
    </source>
</evidence>
<keyword evidence="21" id="KW-1185">Reference proteome</keyword>